<dbReference type="InterPro" id="IPR002110">
    <property type="entry name" value="Ankyrin_rpt"/>
</dbReference>
<dbReference type="EMBL" id="JACVVK020000011">
    <property type="protein sequence ID" value="KAK7505283.1"/>
    <property type="molecule type" value="Genomic_DNA"/>
</dbReference>
<name>A0ABD0M0R8_9CAEN</name>
<protein>
    <submittedName>
        <fullName evidence="4">Uncharacterized protein</fullName>
    </submittedName>
</protein>
<gene>
    <name evidence="4" type="ORF">BaRGS_00003445</name>
</gene>
<accession>A0ABD0M0R8</accession>
<dbReference type="Gene3D" id="1.25.40.20">
    <property type="entry name" value="Ankyrin repeat-containing domain"/>
    <property type="match status" value="2"/>
</dbReference>
<keyword evidence="5" id="KW-1185">Reference proteome</keyword>
<feature type="repeat" description="ANK" evidence="3">
    <location>
        <begin position="245"/>
        <end position="274"/>
    </location>
</feature>
<dbReference type="PANTHER" id="PTHR24198">
    <property type="entry name" value="ANKYRIN REPEAT AND PROTEIN KINASE DOMAIN-CONTAINING PROTEIN"/>
    <property type="match status" value="1"/>
</dbReference>
<dbReference type="InterPro" id="IPR036770">
    <property type="entry name" value="Ankyrin_rpt-contain_sf"/>
</dbReference>
<evidence type="ECO:0000256" key="2">
    <source>
        <dbReference type="ARBA" id="ARBA00023043"/>
    </source>
</evidence>
<dbReference type="Proteomes" id="UP001519460">
    <property type="component" value="Unassembled WGS sequence"/>
</dbReference>
<dbReference type="Pfam" id="PF12796">
    <property type="entry name" value="Ank_2"/>
    <property type="match status" value="2"/>
</dbReference>
<evidence type="ECO:0000313" key="4">
    <source>
        <dbReference type="EMBL" id="KAK7505283.1"/>
    </source>
</evidence>
<feature type="repeat" description="ANK" evidence="3">
    <location>
        <begin position="488"/>
        <end position="521"/>
    </location>
</feature>
<organism evidence="4 5">
    <name type="scientific">Batillaria attramentaria</name>
    <dbReference type="NCBI Taxonomy" id="370345"/>
    <lineage>
        <taxon>Eukaryota</taxon>
        <taxon>Metazoa</taxon>
        <taxon>Spiralia</taxon>
        <taxon>Lophotrochozoa</taxon>
        <taxon>Mollusca</taxon>
        <taxon>Gastropoda</taxon>
        <taxon>Caenogastropoda</taxon>
        <taxon>Sorbeoconcha</taxon>
        <taxon>Cerithioidea</taxon>
        <taxon>Batillariidae</taxon>
        <taxon>Batillaria</taxon>
    </lineage>
</organism>
<reference evidence="4 5" key="1">
    <citation type="journal article" date="2023" name="Sci. Data">
        <title>Genome assembly of the Korean intertidal mud-creeper Batillaria attramentaria.</title>
        <authorList>
            <person name="Patra A.K."/>
            <person name="Ho P.T."/>
            <person name="Jun S."/>
            <person name="Lee S.J."/>
            <person name="Kim Y."/>
            <person name="Won Y.J."/>
        </authorList>
    </citation>
    <scope>NUCLEOTIDE SEQUENCE [LARGE SCALE GENOMIC DNA]</scope>
    <source>
        <strain evidence="4">Wonlab-2016</strain>
    </source>
</reference>
<keyword evidence="2 3" id="KW-0040">ANK repeat</keyword>
<dbReference type="PROSITE" id="PS50297">
    <property type="entry name" value="ANK_REP_REGION"/>
    <property type="match status" value="2"/>
</dbReference>
<sequence length="709" mass="78076">MLTKTFRRRVVAKMRDGEIVRVWEGGGGGAPVHATPLDAESREVVHVAAWAVGYFYPHSCITKRQPKTMPARYFKGKDREQARAMRAEMLNALQLLQRRKTDDEEAEGTLPPAIVESGTCPIPCLKDQALWSAFCNRFPAPLNRWIEPRSVGWAMATRSCYIPFVVEGRLTHPIHLAAASGDAKSGCEFVKMKTNLMAVDAEGNTPLIMAAAAPGDKCNRLVRTLLGCFQDPDERAKYVNMTNHDGLTALHFAVLASRPSLVQLLLDAGADPNAGIYRTRDGEWLGLTPLHFSLSSKTNESARCRQILLKAGADPNVEMAVCGDPVNSATLTLECECGGCLSEEHVCFRRMVTPSCGAMVQYFFRLGSCVTLAAHLGDCGAVVDFLQSGLAVNVDVADSLDWTALSWSVYRLNPSHVQILIDAGADVNHCSLRTAYGENGGNTLHLLLSGLHILFATQTGTSTMGRLVRTARTLLGCPSLDVNLRNTMGETALMIACKFGQTFELVTALLERGADPDLENNSGFTALWWTCQGCYMIPPPSLPTILQTRVPRRLLTLPWNDRRSPLFVTHSDMHAENLRILFRAGVANHHQVSQMYEQAAQESVPDDEEQAAKLHRYRAVLKQCSSMPRTLQDLCLLAVVRSLDHLTKPSERKAALESLELNPGVWRRIVDMGLVVNENAMNRFTLSLSPAAEESQPLTRRGEFNGMTH</sequence>
<dbReference type="AlphaFoldDB" id="A0ABD0M0R8"/>
<dbReference type="SMART" id="SM00248">
    <property type="entry name" value="ANK"/>
    <property type="match status" value="5"/>
</dbReference>
<dbReference type="SUPFAM" id="SSF48403">
    <property type="entry name" value="Ankyrin repeat"/>
    <property type="match status" value="1"/>
</dbReference>
<feature type="repeat" description="ANK" evidence="3">
    <location>
        <begin position="285"/>
        <end position="320"/>
    </location>
</feature>
<evidence type="ECO:0000256" key="3">
    <source>
        <dbReference type="PROSITE-ProRule" id="PRU00023"/>
    </source>
</evidence>
<dbReference type="PANTHER" id="PTHR24198:SF165">
    <property type="entry name" value="ANKYRIN REPEAT-CONTAINING PROTEIN-RELATED"/>
    <property type="match status" value="1"/>
</dbReference>
<evidence type="ECO:0000256" key="1">
    <source>
        <dbReference type="ARBA" id="ARBA00022737"/>
    </source>
</evidence>
<comment type="caution">
    <text evidence="4">The sequence shown here is derived from an EMBL/GenBank/DDBJ whole genome shotgun (WGS) entry which is preliminary data.</text>
</comment>
<evidence type="ECO:0000313" key="5">
    <source>
        <dbReference type="Proteomes" id="UP001519460"/>
    </source>
</evidence>
<keyword evidence="1" id="KW-0677">Repeat</keyword>
<dbReference type="PROSITE" id="PS50088">
    <property type="entry name" value="ANK_REPEAT"/>
    <property type="match status" value="3"/>
</dbReference>
<proteinExistence type="predicted"/>